<feature type="transmembrane region" description="Helical" evidence="1">
    <location>
        <begin position="15"/>
        <end position="33"/>
    </location>
</feature>
<sequence>MNEPNSTKWSMSRKVYLLVGILICGVAIVMMTYPR</sequence>
<proteinExistence type="predicted"/>
<accession>A0A1H5L2K9</accession>
<evidence type="ECO:0000313" key="3">
    <source>
        <dbReference type="Proteomes" id="UP000182725"/>
    </source>
</evidence>
<dbReference type="EMBL" id="FNTV01000001">
    <property type="protein sequence ID" value="SEE71276.1"/>
    <property type="molecule type" value="Genomic_DNA"/>
</dbReference>
<keyword evidence="1" id="KW-0472">Membrane</keyword>
<keyword evidence="1" id="KW-0812">Transmembrane</keyword>
<dbReference type="AlphaFoldDB" id="A0A1H5L2K9"/>
<name>A0A1H5L2K9_9MICC</name>
<gene>
    <name evidence="2" type="ORF">SAMN04489740_2275</name>
</gene>
<protein>
    <submittedName>
        <fullName evidence="2">Uncharacterized protein</fullName>
    </submittedName>
</protein>
<reference evidence="2 3" key="1">
    <citation type="submission" date="2016-10" db="EMBL/GenBank/DDBJ databases">
        <authorList>
            <person name="de Groot N.N."/>
        </authorList>
    </citation>
    <scope>NUCLEOTIDE SEQUENCE [LARGE SCALE GENOMIC DNA]</scope>
    <source>
        <strain evidence="2 3">DSM 22274</strain>
    </source>
</reference>
<evidence type="ECO:0000256" key="1">
    <source>
        <dbReference type="SAM" id="Phobius"/>
    </source>
</evidence>
<dbReference type="Proteomes" id="UP000182725">
    <property type="component" value="Unassembled WGS sequence"/>
</dbReference>
<evidence type="ECO:0000313" key="2">
    <source>
        <dbReference type="EMBL" id="SEE71276.1"/>
    </source>
</evidence>
<organism evidence="2 3">
    <name type="scientific">Arthrobacter alpinus</name>
    <dbReference type="NCBI Taxonomy" id="656366"/>
    <lineage>
        <taxon>Bacteria</taxon>
        <taxon>Bacillati</taxon>
        <taxon>Actinomycetota</taxon>
        <taxon>Actinomycetes</taxon>
        <taxon>Micrococcales</taxon>
        <taxon>Micrococcaceae</taxon>
        <taxon>Arthrobacter</taxon>
    </lineage>
</organism>
<keyword evidence="1" id="KW-1133">Transmembrane helix</keyword>